<dbReference type="PROSITE" id="PS50829">
    <property type="entry name" value="GYF"/>
    <property type="match status" value="1"/>
</dbReference>
<feature type="compositionally biased region" description="Polar residues" evidence="1">
    <location>
        <begin position="717"/>
        <end position="739"/>
    </location>
</feature>
<feature type="compositionally biased region" description="Basic and acidic residues" evidence="1">
    <location>
        <begin position="883"/>
        <end position="904"/>
    </location>
</feature>
<comment type="caution">
    <text evidence="3">The sequence shown here is derived from an EMBL/GenBank/DDBJ whole genome shotgun (WGS) entry which is preliminary data.</text>
</comment>
<name>A0ABR2ZQE8_9AGAR</name>
<evidence type="ECO:0000313" key="4">
    <source>
        <dbReference type="Proteomes" id="UP001437256"/>
    </source>
</evidence>
<dbReference type="EMBL" id="JBBXMP010000082">
    <property type="protein sequence ID" value="KAL0063394.1"/>
    <property type="molecule type" value="Genomic_DNA"/>
</dbReference>
<feature type="compositionally biased region" description="Basic and acidic residues" evidence="1">
    <location>
        <begin position="50"/>
        <end position="62"/>
    </location>
</feature>
<feature type="region of interest" description="Disordered" evidence="1">
    <location>
        <begin position="237"/>
        <end position="295"/>
    </location>
</feature>
<feature type="region of interest" description="Disordered" evidence="1">
    <location>
        <begin position="957"/>
        <end position="1082"/>
    </location>
</feature>
<feature type="compositionally biased region" description="Low complexity" evidence="1">
    <location>
        <begin position="836"/>
        <end position="853"/>
    </location>
</feature>
<feature type="region of interest" description="Disordered" evidence="1">
    <location>
        <begin position="123"/>
        <end position="221"/>
    </location>
</feature>
<feature type="compositionally biased region" description="Basic and acidic residues" evidence="1">
    <location>
        <begin position="968"/>
        <end position="979"/>
    </location>
</feature>
<dbReference type="InterPro" id="IPR035445">
    <property type="entry name" value="GYF-like_dom_sf"/>
</dbReference>
<feature type="region of interest" description="Disordered" evidence="1">
    <location>
        <begin position="1"/>
        <end position="62"/>
    </location>
</feature>
<feature type="compositionally biased region" description="Low complexity" evidence="1">
    <location>
        <begin position="983"/>
        <end position="1005"/>
    </location>
</feature>
<feature type="compositionally biased region" description="Low complexity" evidence="1">
    <location>
        <begin position="1033"/>
        <end position="1062"/>
    </location>
</feature>
<dbReference type="Proteomes" id="UP001437256">
    <property type="component" value="Unassembled WGS sequence"/>
</dbReference>
<reference evidence="3 4" key="1">
    <citation type="submission" date="2024-05" db="EMBL/GenBank/DDBJ databases">
        <title>A draft genome resource for the thread blight pathogen Marasmius tenuissimus strain MS-2.</title>
        <authorList>
            <person name="Yulfo-Soto G.E."/>
            <person name="Baruah I.K."/>
            <person name="Amoako-Attah I."/>
            <person name="Bukari Y."/>
            <person name="Meinhardt L.W."/>
            <person name="Bailey B.A."/>
            <person name="Cohen S.P."/>
        </authorList>
    </citation>
    <scope>NUCLEOTIDE SEQUENCE [LARGE SCALE GENOMIC DNA]</scope>
    <source>
        <strain evidence="3 4">MS-2</strain>
    </source>
</reference>
<evidence type="ECO:0000313" key="3">
    <source>
        <dbReference type="EMBL" id="KAL0063394.1"/>
    </source>
</evidence>
<feature type="region of interest" description="Disordered" evidence="1">
    <location>
        <begin position="1179"/>
        <end position="1203"/>
    </location>
</feature>
<keyword evidence="4" id="KW-1185">Reference proteome</keyword>
<feature type="compositionally biased region" description="Low complexity" evidence="1">
    <location>
        <begin position="750"/>
        <end position="767"/>
    </location>
</feature>
<feature type="compositionally biased region" description="Acidic residues" evidence="1">
    <location>
        <begin position="248"/>
        <end position="260"/>
    </location>
</feature>
<feature type="region of interest" description="Disordered" evidence="1">
    <location>
        <begin position="684"/>
        <end position="932"/>
    </location>
</feature>
<sequence>MHFGPEWMRPKQQSVSRTQPPPSPPPAAIPQTPNASSYSALVSPAPPVQPEKRDEAHPFRYSKEEMLRIYKESGKGGLGLEVERWEGVVREIGTDPVGLRDLGEAEKKLFTTSLNSDLRRRQSNDYLNLNTQNLERPRLTHSSTGSGTGSPLRERYGSMGIMQRRRDSTDSKGFFDEDQAPTLAPRKLSLSGQQPLGSPRDVGLPSPRRIGHTPGFDGVLNGGESWVARRRASEGLGKVAGISREPSGEENEIREEDEEGRAERGKETEPQKASESLSQPDPRTDASGIATQRPEDITNGFAQLSVDQKTQGIVNSPIPPQAGVPPPPTDLGSVEWSYLDPQGQVQGPFRADLMQKWNDDGYFTPDLLMKRTQLDMEWISVAELARRTGGGKMFLSPISPPMPPGLARRTDSPFGLANEQNMFNNSPYQPSPIRSIRSSTLDSYIGTGSNPSDSPASSFGGGRFSNGSPDPAAFGGRVGQYGAGDIGAGRVAGFGMTGDASPALSGRRNTFAESAEYRSPSLSHAVPQRGSTVDNGFGINGAGGFNSPWQSGHFDGLSGGRSSADSSGYQAGFGNSSGLIMNAASLPSGSFGDISGNGPGYRVNDFGYGTPGNQQGLSPQDKILGGFNRPAALYNDPSSQALLGAPIPQYNANVAQQQQQHVPAAVPDLFDQNQARQMHNQFSPVGGQESVVSASPWGALDSPMNKRPGPFDAPHPTATNTNHTQSSPWGTGLHSSESPPQVPELAQVEPPQEAVVSASPAPASAQQDKVATQSPVQEVIAVDSTSPKIDVAPPPVKAVVNEPTPLSIEPTPAPAAPKSKVKQTPTQQQQRPSVEPASQPQTPATQQVLSSPSQPAPPTPKAPWAKDDEAKRPPTATSLRQIQESEAKKAEARKAAEREKEKATRANAASGNEDVQSFTTSWGLPTSQAGKNTSSVVALPAKEVPTSVSAPAPAVWTGAAKATSAKKTMKEIQEEEERRKKASAPAATTAKDVSAGAAAVTGARRGYAESTNKPTPPISQGNAWTTVGPSGKAAIPSRPTATPSASSTSVPRTNGVASAVPRAAPPPTTPAKAPGPKVEEFPLPPSNDFMRWLGDNMKALNSSVNVEEIMHMLLSFPLDPDPSTTEIISDLIYANSTTLDGRRFAADFVSKRKADASARSKAGATGGGKPISIADVVKAQPKQQTSEWGGFKVVNKKKKGGRS</sequence>
<feature type="compositionally biased region" description="Polar residues" evidence="1">
    <location>
        <begin position="822"/>
        <end position="832"/>
    </location>
</feature>
<evidence type="ECO:0000256" key="1">
    <source>
        <dbReference type="SAM" id="MobiDB-lite"/>
    </source>
</evidence>
<dbReference type="PANTHER" id="PTHR14445:SF36">
    <property type="entry name" value="FI03272P-RELATED"/>
    <property type="match status" value="1"/>
</dbReference>
<gene>
    <name evidence="3" type="primary">SMY2</name>
    <name evidence="3" type="ORF">AAF712_009703</name>
</gene>
<dbReference type="PANTHER" id="PTHR14445">
    <property type="entry name" value="GRB10 INTERACTING GYF PROTEIN"/>
    <property type="match status" value="1"/>
</dbReference>
<organism evidence="3 4">
    <name type="scientific">Marasmius tenuissimus</name>
    <dbReference type="NCBI Taxonomy" id="585030"/>
    <lineage>
        <taxon>Eukaryota</taxon>
        <taxon>Fungi</taxon>
        <taxon>Dikarya</taxon>
        <taxon>Basidiomycota</taxon>
        <taxon>Agaricomycotina</taxon>
        <taxon>Agaricomycetes</taxon>
        <taxon>Agaricomycetidae</taxon>
        <taxon>Agaricales</taxon>
        <taxon>Marasmiineae</taxon>
        <taxon>Marasmiaceae</taxon>
        <taxon>Marasmius</taxon>
    </lineage>
</organism>
<feature type="compositionally biased region" description="Polar residues" evidence="1">
    <location>
        <begin position="1009"/>
        <end position="1028"/>
    </location>
</feature>
<dbReference type="InterPro" id="IPR003169">
    <property type="entry name" value="GYF"/>
</dbReference>
<feature type="compositionally biased region" description="Basic residues" evidence="1">
    <location>
        <begin position="1194"/>
        <end position="1203"/>
    </location>
</feature>
<accession>A0ABR2ZQE8</accession>
<feature type="region of interest" description="Disordered" evidence="1">
    <location>
        <begin position="443"/>
        <end position="471"/>
    </location>
</feature>
<feature type="compositionally biased region" description="Polar residues" evidence="1">
    <location>
        <begin position="913"/>
        <end position="932"/>
    </location>
</feature>
<feature type="compositionally biased region" description="Basic and acidic residues" evidence="1">
    <location>
        <begin position="164"/>
        <end position="175"/>
    </location>
</feature>
<feature type="compositionally biased region" description="Basic and acidic residues" evidence="1">
    <location>
        <begin position="261"/>
        <end position="272"/>
    </location>
</feature>
<dbReference type="SMART" id="SM00444">
    <property type="entry name" value="GYF"/>
    <property type="match status" value="1"/>
</dbReference>
<feature type="domain" description="GYF" evidence="2">
    <location>
        <begin position="333"/>
        <end position="389"/>
    </location>
</feature>
<protein>
    <submittedName>
        <fullName evidence="3">Kinesin-like protein</fullName>
    </submittedName>
</protein>
<proteinExistence type="predicted"/>
<evidence type="ECO:0000259" key="2">
    <source>
        <dbReference type="PROSITE" id="PS50829"/>
    </source>
</evidence>
<dbReference type="Pfam" id="PF02213">
    <property type="entry name" value="GYF"/>
    <property type="match status" value="1"/>
</dbReference>
<feature type="compositionally biased region" description="Polar residues" evidence="1">
    <location>
        <begin position="443"/>
        <end position="456"/>
    </location>
</feature>
<feature type="compositionally biased region" description="Pro residues" evidence="1">
    <location>
        <begin position="19"/>
        <end position="28"/>
    </location>
</feature>
<dbReference type="SUPFAM" id="SSF55277">
    <property type="entry name" value="GYF domain"/>
    <property type="match status" value="1"/>
</dbReference>
<feature type="compositionally biased region" description="Low complexity" evidence="1">
    <location>
        <begin position="957"/>
        <end position="966"/>
    </location>
</feature>
<dbReference type="InterPro" id="IPR051640">
    <property type="entry name" value="GRB10-interact_GYF"/>
</dbReference>
<dbReference type="Gene3D" id="3.30.1490.40">
    <property type="match status" value="1"/>
</dbReference>
<feature type="compositionally biased region" description="Polar residues" evidence="1">
    <location>
        <begin position="124"/>
        <end position="134"/>
    </location>
</feature>